<gene>
    <name evidence="2" type="ORF">CRG98_008982</name>
</gene>
<sequence length="159" mass="17019">MTDNETNYNSLENALVESHDRLGATDTPKPSQPSPVTRSVASSCVLSRLQLRAQSCAQSRLISSSVVRPVAYSRDQQLPGRLATTSNHRINSAATRGSHALPKNDGKQSRGTKKSRTIYQPQNHPRIIQFSPKCPAAIEGNSATSGATSSRPTIAVLGP</sequence>
<feature type="region of interest" description="Disordered" evidence="1">
    <location>
        <begin position="1"/>
        <end position="39"/>
    </location>
</feature>
<protein>
    <submittedName>
        <fullName evidence="2">Uncharacterized protein</fullName>
    </submittedName>
</protein>
<organism evidence="2 3">
    <name type="scientific">Punica granatum</name>
    <name type="common">Pomegranate</name>
    <dbReference type="NCBI Taxonomy" id="22663"/>
    <lineage>
        <taxon>Eukaryota</taxon>
        <taxon>Viridiplantae</taxon>
        <taxon>Streptophyta</taxon>
        <taxon>Embryophyta</taxon>
        <taxon>Tracheophyta</taxon>
        <taxon>Spermatophyta</taxon>
        <taxon>Magnoliopsida</taxon>
        <taxon>eudicotyledons</taxon>
        <taxon>Gunneridae</taxon>
        <taxon>Pentapetalae</taxon>
        <taxon>rosids</taxon>
        <taxon>malvids</taxon>
        <taxon>Myrtales</taxon>
        <taxon>Lythraceae</taxon>
        <taxon>Punica</taxon>
    </lineage>
</organism>
<proteinExistence type="predicted"/>
<feature type="region of interest" description="Disordered" evidence="1">
    <location>
        <begin position="73"/>
        <end position="118"/>
    </location>
</feature>
<feature type="compositionally biased region" description="Polar residues" evidence="1">
    <location>
        <begin position="1"/>
        <end position="12"/>
    </location>
</feature>
<feature type="compositionally biased region" description="Polar residues" evidence="1">
    <location>
        <begin position="141"/>
        <end position="152"/>
    </location>
</feature>
<comment type="caution">
    <text evidence="2">The sequence shown here is derived from an EMBL/GenBank/DDBJ whole genome shotgun (WGS) entry which is preliminary data.</text>
</comment>
<evidence type="ECO:0000313" key="2">
    <source>
        <dbReference type="EMBL" id="PKI70749.1"/>
    </source>
</evidence>
<reference evidence="2 3" key="1">
    <citation type="submission" date="2017-11" db="EMBL/GenBank/DDBJ databases">
        <title>De-novo sequencing of pomegranate (Punica granatum L.) genome.</title>
        <authorList>
            <person name="Akparov Z."/>
            <person name="Amiraslanov A."/>
            <person name="Hajiyeva S."/>
            <person name="Abbasov M."/>
            <person name="Kaur K."/>
            <person name="Hamwieh A."/>
            <person name="Solovyev V."/>
            <person name="Salamov A."/>
            <person name="Braich B."/>
            <person name="Kosarev P."/>
            <person name="Mahmoud A."/>
            <person name="Hajiyev E."/>
            <person name="Babayeva S."/>
            <person name="Izzatullayeva V."/>
            <person name="Mammadov A."/>
            <person name="Mammadov A."/>
            <person name="Sharifova S."/>
            <person name="Ojaghi J."/>
            <person name="Eynullazada K."/>
            <person name="Bayramov B."/>
            <person name="Abdulazimova A."/>
            <person name="Shahmuradov I."/>
        </authorList>
    </citation>
    <scope>NUCLEOTIDE SEQUENCE [LARGE SCALE GENOMIC DNA]</scope>
    <source>
        <strain evidence="3">cv. AG2017</strain>
        <tissue evidence="2">Leaf</tissue>
    </source>
</reference>
<evidence type="ECO:0000256" key="1">
    <source>
        <dbReference type="SAM" id="MobiDB-lite"/>
    </source>
</evidence>
<dbReference type="AlphaFoldDB" id="A0A2I0KQN9"/>
<feature type="compositionally biased region" description="Polar residues" evidence="1">
    <location>
        <begin position="83"/>
        <end position="95"/>
    </location>
</feature>
<evidence type="ECO:0000313" key="3">
    <source>
        <dbReference type="Proteomes" id="UP000233551"/>
    </source>
</evidence>
<dbReference type="EMBL" id="PGOL01000434">
    <property type="protein sequence ID" value="PKI70749.1"/>
    <property type="molecule type" value="Genomic_DNA"/>
</dbReference>
<name>A0A2I0KQN9_PUNGR</name>
<feature type="region of interest" description="Disordered" evidence="1">
    <location>
        <begin position="140"/>
        <end position="159"/>
    </location>
</feature>
<dbReference type="Proteomes" id="UP000233551">
    <property type="component" value="Unassembled WGS sequence"/>
</dbReference>
<accession>A0A2I0KQN9</accession>
<keyword evidence="3" id="KW-1185">Reference proteome</keyword>